<evidence type="ECO:0000256" key="9">
    <source>
        <dbReference type="ARBA" id="ARBA00076414"/>
    </source>
</evidence>
<protein>
    <recommendedName>
        <fullName evidence="8 10">Protein GrpE</fullName>
    </recommendedName>
    <alternativeName>
        <fullName evidence="9 10">HSP-70 cofactor</fullName>
    </alternativeName>
</protein>
<gene>
    <name evidence="10 15" type="primary">grpE</name>
    <name evidence="15" type="ORF">DT076_18585</name>
</gene>
<dbReference type="GO" id="GO:0042803">
    <property type="term" value="F:protein homodimerization activity"/>
    <property type="evidence" value="ECO:0007669"/>
    <property type="project" value="InterPro"/>
</dbReference>
<dbReference type="PANTHER" id="PTHR21237:SF23">
    <property type="entry name" value="GRPE PROTEIN HOMOLOG, MITOCHONDRIAL"/>
    <property type="match status" value="1"/>
</dbReference>
<dbReference type="Gene3D" id="3.90.20.20">
    <property type="match status" value="1"/>
</dbReference>
<feature type="region of interest" description="Disordered" evidence="14">
    <location>
        <begin position="1"/>
        <end position="88"/>
    </location>
</feature>
<keyword evidence="5 10" id="KW-0346">Stress response</keyword>
<reference evidence="15 16" key="1">
    <citation type="submission" date="2018-07" db="EMBL/GenBank/DDBJ databases">
        <title>Desertimonas flava gen. nov. sp. nov.</title>
        <authorList>
            <person name="Liu S."/>
        </authorList>
    </citation>
    <scope>NUCLEOTIDE SEQUENCE [LARGE SCALE GENOMIC DNA]</scope>
    <source>
        <strain evidence="15 16">16Sb5-5</strain>
    </source>
</reference>
<evidence type="ECO:0000256" key="14">
    <source>
        <dbReference type="SAM" id="MobiDB-lite"/>
    </source>
</evidence>
<evidence type="ECO:0000256" key="11">
    <source>
        <dbReference type="RuleBase" id="RU000639"/>
    </source>
</evidence>
<dbReference type="AlphaFoldDB" id="A0A367YPZ5"/>
<comment type="caution">
    <text evidence="15">The sequence shown here is derived from an EMBL/GenBank/DDBJ whole genome shotgun (WGS) entry which is preliminary data.</text>
</comment>
<keyword evidence="16" id="KW-1185">Reference proteome</keyword>
<sequence>MTDPDHGPVDPAQGPTIRDRRRIDPETGEVREPQAAAAPGPGAPEAQPEPGGDPGAVAGTVDDLPAAGAAPESPEPVEGVPDGAPADDRAAQLEQALLERTQDLKRLQAEYVNYKRRVDRDRELSRGQGVESVLRELLPVLDDLRSAREHGELTGAFKAVGEAVEKVTSRQGLVVFGEVGEPFDPMVHEALMHSYSEDVTEPTCVQILQPGYRLGERVLRPARVAVAEPSAPAAGATDPGTTGA</sequence>
<evidence type="ECO:0000256" key="13">
    <source>
        <dbReference type="SAM" id="Coils"/>
    </source>
</evidence>
<feature type="coiled-coil region" evidence="13">
    <location>
        <begin position="90"/>
        <end position="124"/>
    </location>
</feature>
<dbReference type="GO" id="GO:0051082">
    <property type="term" value="F:unfolded protein binding"/>
    <property type="evidence" value="ECO:0007669"/>
    <property type="project" value="TreeGrafter"/>
</dbReference>
<dbReference type="Proteomes" id="UP000252770">
    <property type="component" value="Unassembled WGS sequence"/>
</dbReference>
<dbReference type="InterPro" id="IPR013805">
    <property type="entry name" value="GrpE_CC"/>
</dbReference>
<evidence type="ECO:0000256" key="5">
    <source>
        <dbReference type="ARBA" id="ARBA00023016"/>
    </source>
</evidence>
<evidence type="ECO:0000256" key="4">
    <source>
        <dbReference type="ARBA" id="ARBA00022490"/>
    </source>
</evidence>
<comment type="subunit">
    <text evidence="3 10">Homodimer.</text>
</comment>
<comment type="subcellular location">
    <subcellularLocation>
        <location evidence="1 10">Cytoplasm</location>
    </subcellularLocation>
</comment>
<keyword evidence="13" id="KW-0175">Coiled coil</keyword>
<accession>A0A367YPZ5</accession>
<dbReference type="InterPro" id="IPR009012">
    <property type="entry name" value="GrpE_head"/>
</dbReference>
<evidence type="ECO:0000256" key="1">
    <source>
        <dbReference type="ARBA" id="ARBA00004496"/>
    </source>
</evidence>
<comment type="similarity">
    <text evidence="2 10 12">Belongs to the GrpE family.</text>
</comment>
<dbReference type="RefSeq" id="WP_114128201.1">
    <property type="nucleotide sequence ID" value="NZ_QOUI01000016.1"/>
</dbReference>
<feature type="compositionally biased region" description="Low complexity" evidence="14">
    <location>
        <begin position="65"/>
        <end position="81"/>
    </location>
</feature>
<dbReference type="Gene3D" id="2.30.22.10">
    <property type="entry name" value="Head domain of nucleotide exchange factor GrpE"/>
    <property type="match status" value="1"/>
</dbReference>
<dbReference type="Pfam" id="PF01025">
    <property type="entry name" value="GrpE"/>
    <property type="match status" value="1"/>
</dbReference>
<keyword evidence="4 10" id="KW-0963">Cytoplasm</keyword>
<feature type="compositionally biased region" description="Basic and acidic residues" evidence="14">
    <location>
        <begin position="17"/>
        <end position="32"/>
    </location>
</feature>
<organism evidence="15 16">
    <name type="scientific">Desertihabitans brevis</name>
    <dbReference type="NCBI Taxonomy" id="2268447"/>
    <lineage>
        <taxon>Bacteria</taxon>
        <taxon>Bacillati</taxon>
        <taxon>Actinomycetota</taxon>
        <taxon>Actinomycetes</taxon>
        <taxon>Propionibacteriales</taxon>
        <taxon>Propionibacteriaceae</taxon>
        <taxon>Desertihabitans</taxon>
    </lineage>
</organism>
<proteinExistence type="inferred from homology"/>
<evidence type="ECO:0000256" key="6">
    <source>
        <dbReference type="ARBA" id="ARBA00023186"/>
    </source>
</evidence>
<evidence type="ECO:0000256" key="12">
    <source>
        <dbReference type="RuleBase" id="RU004478"/>
    </source>
</evidence>
<dbReference type="HAMAP" id="MF_01151">
    <property type="entry name" value="GrpE"/>
    <property type="match status" value="1"/>
</dbReference>
<dbReference type="SUPFAM" id="SSF51064">
    <property type="entry name" value="Head domain of nucleotide exchange factor GrpE"/>
    <property type="match status" value="1"/>
</dbReference>
<evidence type="ECO:0000313" key="15">
    <source>
        <dbReference type="EMBL" id="RCK67953.1"/>
    </source>
</evidence>
<evidence type="ECO:0000256" key="7">
    <source>
        <dbReference type="ARBA" id="ARBA00053401"/>
    </source>
</evidence>
<keyword evidence="6 10" id="KW-0143">Chaperone</keyword>
<evidence type="ECO:0000256" key="10">
    <source>
        <dbReference type="HAMAP-Rule" id="MF_01151"/>
    </source>
</evidence>
<comment type="function">
    <text evidence="7 10 11">Participates actively in the response to hyperosmotic and heat shock by preventing the aggregation of stress-denatured proteins, in association with DnaK and GrpE. It is the nucleotide exchange factor for DnaK and may function as a thermosensor. Unfolded proteins bind initially to DnaJ; upon interaction with the DnaJ-bound protein, DnaK hydrolyzes its bound ATP, resulting in the formation of a stable complex. GrpE releases ADP from DnaK; ATP binding to DnaK triggers the release of the substrate protein, thus completing the reaction cycle. Several rounds of ATP-dependent interactions between DnaJ, DnaK and GrpE are required for fully efficient folding.</text>
</comment>
<dbReference type="GO" id="GO:0005737">
    <property type="term" value="C:cytoplasm"/>
    <property type="evidence" value="ECO:0007669"/>
    <property type="project" value="UniProtKB-SubCell"/>
</dbReference>
<evidence type="ECO:0000256" key="8">
    <source>
        <dbReference type="ARBA" id="ARBA00072274"/>
    </source>
</evidence>
<dbReference type="CDD" id="cd00446">
    <property type="entry name" value="GrpE"/>
    <property type="match status" value="1"/>
</dbReference>
<evidence type="ECO:0000313" key="16">
    <source>
        <dbReference type="Proteomes" id="UP000252770"/>
    </source>
</evidence>
<name>A0A367YPZ5_9ACTN</name>
<dbReference type="SUPFAM" id="SSF58014">
    <property type="entry name" value="Coiled-coil domain of nucleotide exchange factor GrpE"/>
    <property type="match status" value="1"/>
</dbReference>
<evidence type="ECO:0000256" key="2">
    <source>
        <dbReference type="ARBA" id="ARBA00009054"/>
    </source>
</evidence>
<dbReference type="EMBL" id="QOUI01000016">
    <property type="protein sequence ID" value="RCK67953.1"/>
    <property type="molecule type" value="Genomic_DNA"/>
</dbReference>
<dbReference type="PRINTS" id="PR00773">
    <property type="entry name" value="GRPEPROTEIN"/>
</dbReference>
<dbReference type="PROSITE" id="PS01071">
    <property type="entry name" value="GRPE"/>
    <property type="match status" value="1"/>
</dbReference>
<feature type="compositionally biased region" description="Low complexity" evidence="14">
    <location>
        <begin position="33"/>
        <end position="50"/>
    </location>
</feature>
<dbReference type="FunFam" id="2.30.22.10:FF:000001">
    <property type="entry name" value="Protein GrpE"/>
    <property type="match status" value="1"/>
</dbReference>
<dbReference type="GO" id="GO:0006457">
    <property type="term" value="P:protein folding"/>
    <property type="evidence" value="ECO:0007669"/>
    <property type="project" value="InterPro"/>
</dbReference>
<dbReference type="GO" id="GO:0000774">
    <property type="term" value="F:adenyl-nucleotide exchange factor activity"/>
    <property type="evidence" value="ECO:0007669"/>
    <property type="project" value="InterPro"/>
</dbReference>
<dbReference type="PANTHER" id="PTHR21237">
    <property type="entry name" value="GRPE PROTEIN"/>
    <property type="match status" value="1"/>
</dbReference>
<dbReference type="GO" id="GO:0051087">
    <property type="term" value="F:protein-folding chaperone binding"/>
    <property type="evidence" value="ECO:0007669"/>
    <property type="project" value="InterPro"/>
</dbReference>
<dbReference type="InterPro" id="IPR000740">
    <property type="entry name" value="GrpE"/>
</dbReference>
<evidence type="ECO:0000256" key="3">
    <source>
        <dbReference type="ARBA" id="ARBA00011738"/>
    </source>
</evidence>